<dbReference type="GO" id="GO:0003700">
    <property type="term" value="F:DNA-binding transcription factor activity"/>
    <property type="evidence" value="ECO:0007669"/>
    <property type="project" value="InterPro"/>
</dbReference>
<evidence type="ECO:0000256" key="1">
    <source>
        <dbReference type="ARBA" id="ARBA00022736"/>
    </source>
</evidence>
<proteinExistence type="predicted"/>
<dbReference type="PANTHER" id="PTHR30363:SF44">
    <property type="entry name" value="AGA OPERON TRANSCRIPTIONAL REPRESSOR-RELATED"/>
    <property type="match status" value="1"/>
</dbReference>
<protein>
    <recommendedName>
        <fullName evidence="5">HTH deoR-type domain-containing protein</fullName>
    </recommendedName>
</protein>
<keyword evidence="2" id="KW-0805">Transcription regulation</keyword>
<evidence type="ECO:0000256" key="4">
    <source>
        <dbReference type="ARBA" id="ARBA00023163"/>
    </source>
</evidence>
<dbReference type="Proteomes" id="UP000218335">
    <property type="component" value="Unassembled WGS sequence"/>
</dbReference>
<organism evidence="6 7">
    <name type="scientific">Staphylococcus delphini</name>
    <dbReference type="NCBI Taxonomy" id="53344"/>
    <lineage>
        <taxon>Bacteria</taxon>
        <taxon>Bacillati</taxon>
        <taxon>Bacillota</taxon>
        <taxon>Bacilli</taxon>
        <taxon>Bacillales</taxon>
        <taxon>Staphylococcaceae</taxon>
        <taxon>Staphylococcus</taxon>
        <taxon>Staphylococcus intermedius group</taxon>
    </lineage>
</organism>
<dbReference type="EMBL" id="MWUU01000005">
    <property type="protein sequence ID" value="PCF55802.1"/>
    <property type="molecule type" value="Genomic_DNA"/>
</dbReference>
<dbReference type="InterPro" id="IPR018356">
    <property type="entry name" value="Tscrpt_reg_HTH_DeoR_CS"/>
</dbReference>
<dbReference type="Pfam" id="PF08220">
    <property type="entry name" value="HTH_DeoR"/>
    <property type="match status" value="1"/>
</dbReference>
<dbReference type="PROSITE" id="PS00894">
    <property type="entry name" value="HTH_DEOR_1"/>
    <property type="match status" value="1"/>
</dbReference>
<dbReference type="SMART" id="SM01134">
    <property type="entry name" value="DeoRC"/>
    <property type="match status" value="1"/>
</dbReference>
<keyword evidence="1" id="KW-0423">Lactose metabolism</keyword>
<dbReference type="PANTHER" id="PTHR30363">
    <property type="entry name" value="HTH-TYPE TRANSCRIPTIONAL REGULATOR SRLR-RELATED"/>
    <property type="match status" value="1"/>
</dbReference>
<dbReference type="Pfam" id="PF00455">
    <property type="entry name" value="DeoRC"/>
    <property type="match status" value="1"/>
</dbReference>
<dbReference type="Gene3D" id="3.40.50.1360">
    <property type="match status" value="1"/>
</dbReference>
<dbReference type="InterPro" id="IPR014036">
    <property type="entry name" value="DeoR-like_C"/>
</dbReference>
<dbReference type="SUPFAM" id="SSF100950">
    <property type="entry name" value="NagB/RpiA/CoA transferase-like"/>
    <property type="match status" value="1"/>
</dbReference>
<dbReference type="GO" id="GO:0003677">
    <property type="term" value="F:DNA binding"/>
    <property type="evidence" value="ECO:0007669"/>
    <property type="project" value="UniProtKB-KW"/>
</dbReference>
<dbReference type="SMART" id="SM00420">
    <property type="entry name" value="HTH_DEOR"/>
    <property type="match status" value="1"/>
</dbReference>
<dbReference type="RefSeq" id="WP_096591112.1">
    <property type="nucleotide sequence ID" value="NZ_MWRM01000005.1"/>
</dbReference>
<reference evidence="6 7" key="1">
    <citation type="journal article" date="2017" name="PLoS ONE">
        <title>Development of a real-time PCR for detection of Staphylococcus pseudintermedius using a novel automated comparison of whole-genome sequences.</title>
        <authorList>
            <person name="Verstappen K.M."/>
            <person name="Huijbregts L."/>
            <person name="Spaninks M."/>
            <person name="Wagenaar J.A."/>
            <person name="Fluit A.C."/>
            <person name="Duim B."/>
        </authorList>
    </citation>
    <scope>NUCLEOTIDE SEQUENCE [LARGE SCALE GENOMIC DNA]</scope>
    <source>
        <strain evidence="6 7">215070706401-1</strain>
    </source>
</reference>
<dbReference type="GO" id="GO:0005988">
    <property type="term" value="P:lactose metabolic process"/>
    <property type="evidence" value="ECO:0007669"/>
    <property type="project" value="UniProtKB-KW"/>
</dbReference>
<evidence type="ECO:0000313" key="6">
    <source>
        <dbReference type="EMBL" id="PCF55802.1"/>
    </source>
</evidence>
<evidence type="ECO:0000256" key="2">
    <source>
        <dbReference type="ARBA" id="ARBA00023015"/>
    </source>
</evidence>
<dbReference type="InterPro" id="IPR001034">
    <property type="entry name" value="DeoR_HTH"/>
</dbReference>
<dbReference type="InterPro" id="IPR037171">
    <property type="entry name" value="NagB/RpiA_transferase-like"/>
</dbReference>
<dbReference type="SUPFAM" id="SSF46785">
    <property type="entry name" value="Winged helix' DNA-binding domain"/>
    <property type="match status" value="1"/>
</dbReference>
<dbReference type="PROSITE" id="PS51000">
    <property type="entry name" value="HTH_DEOR_2"/>
    <property type="match status" value="1"/>
</dbReference>
<keyword evidence="4" id="KW-0804">Transcription</keyword>
<dbReference type="InterPro" id="IPR036390">
    <property type="entry name" value="WH_DNA-bd_sf"/>
</dbReference>
<evidence type="ECO:0000256" key="3">
    <source>
        <dbReference type="ARBA" id="ARBA00023125"/>
    </source>
</evidence>
<dbReference type="AlphaFoldDB" id="A0A2A4GYI1"/>
<dbReference type="InterPro" id="IPR036388">
    <property type="entry name" value="WH-like_DNA-bd_sf"/>
</dbReference>
<dbReference type="Gene3D" id="1.10.10.10">
    <property type="entry name" value="Winged helix-like DNA-binding domain superfamily/Winged helix DNA-binding domain"/>
    <property type="match status" value="1"/>
</dbReference>
<feature type="domain" description="HTH deoR-type" evidence="5">
    <location>
        <begin position="3"/>
        <end position="58"/>
    </location>
</feature>
<comment type="caution">
    <text evidence="6">The sequence shown here is derived from an EMBL/GenBank/DDBJ whole genome shotgun (WGS) entry which is preliminary data.</text>
</comment>
<name>A0A2A4GYI1_9STAP</name>
<accession>A0A2A4GYI1</accession>
<evidence type="ECO:0000259" key="5">
    <source>
        <dbReference type="PROSITE" id="PS51000"/>
    </source>
</evidence>
<gene>
    <name evidence="6" type="ORF">B5C08_04895</name>
</gene>
<evidence type="ECO:0000313" key="7">
    <source>
        <dbReference type="Proteomes" id="UP000218335"/>
    </source>
</evidence>
<dbReference type="InterPro" id="IPR050313">
    <property type="entry name" value="Carb_Metab_HTH_regulators"/>
</dbReference>
<dbReference type="PRINTS" id="PR00037">
    <property type="entry name" value="HTHLACR"/>
</dbReference>
<sequence>MKKFQRYSEIMNRLHTFKHVNVKDLADTFKVSEETIRRDLEQLEKDGVVKRKHGGASLVAESDFPYAFRATRNSDKKKVIAKKILPLLKESYSIMADSSSTVLEAIRLLSIQGQSFKVITNSINMLYELSSTPLDFISTGGMLKPDSATLVGSQAINTIHHYYTDVTLLSCRSFSVNGASVNGEHEGFTKKEMVRQGRKVIMLVDSSKLVPHEDALFQFASFDDIDYVVSDAPLPEAYREVLERHHVEVL</sequence>
<keyword evidence="3" id="KW-0238">DNA-binding</keyword>